<proteinExistence type="predicted"/>
<feature type="non-terminal residue" evidence="1">
    <location>
        <position position="72"/>
    </location>
</feature>
<organism evidence="1 2">
    <name type="scientific">Trifolium medium</name>
    <dbReference type="NCBI Taxonomy" id="97028"/>
    <lineage>
        <taxon>Eukaryota</taxon>
        <taxon>Viridiplantae</taxon>
        <taxon>Streptophyta</taxon>
        <taxon>Embryophyta</taxon>
        <taxon>Tracheophyta</taxon>
        <taxon>Spermatophyta</taxon>
        <taxon>Magnoliopsida</taxon>
        <taxon>eudicotyledons</taxon>
        <taxon>Gunneridae</taxon>
        <taxon>Pentapetalae</taxon>
        <taxon>rosids</taxon>
        <taxon>fabids</taxon>
        <taxon>Fabales</taxon>
        <taxon>Fabaceae</taxon>
        <taxon>Papilionoideae</taxon>
        <taxon>50 kb inversion clade</taxon>
        <taxon>NPAAA clade</taxon>
        <taxon>Hologalegina</taxon>
        <taxon>IRL clade</taxon>
        <taxon>Trifolieae</taxon>
        <taxon>Trifolium</taxon>
    </lineage>
</organism>
<dbReference type="EMBL" id="LXQA010777771">
    <property type="protein sequence ID" value="MCI70528.1"/>
    <property type="molecule type" value="Genomic_DNA"/>
</dbReference>
<reference evidence="1 2" key="1">
    <citation type="journal article" date="2018" name="Front. Plant Sci.">
        <title>Red Clover (Trifolium pratense) and Zigzag Clover (T. medium) - A Picture of Genomic Similarities and Differences.</title>
        <authorList>
            <person name="Dluhosova J."/>
            <person name="Istvanek J."/>
            <person name="Nedelnik J."/>
            <person name="Repkova J."/>
        </authorList>
    </citation>
    <scope>NUCLEOTIDE SEQUENCE [LARGE SCALE GENOMIC DNA]</scope>
    <source>
        <strain evidence="2">cv. 10/8</strain>
        <tissue evidence="1">Leaf</tissue>
    </source>
</reference>
<evidence type="ECO:0000313" key="1">
    <source>
        <dbReference type="EMBL" id="MCI70528.1"/>
    </source>
</evidence>
<evidence type="ECO:0000313" key="2">
    <source>
        <dbReference type="Proteomes" id="UP000265520"/>
    </source>
</evidence>
<dbReference type="Proteomes" id="UP000265520">
    <property type="component" value="Unassembled WGS sequence"/>
</dbReference>
<name>A0A392UBW1_9FABA</name>
<comment type="caution">
    <text evidence="1">The sequence shown here is derived from an EMBL/GenBank/DDBJ whole genome shotgun (WGS) entry which is preliminary data.</text>
</comment>
<accession>A0A392UBW1</accession>
<sequence>MPLTTGTKPRTVTKFYAPLAGVDCCSSNISLQGLRSYFHPSLRFYFVLLTRPPWSTLVLNRNTLPTMHDTEL</sequence>
<protein>
    <submittedName>
        <fullName evidence="1">Uncharacterized protein</fullName>
    </submittedName>
</protein>
<dbReference type="AlphaFoldDB" id="A0A392UBW1"/>
<keyword evidence="2" id="KW-1185">Reference proteome</keyword>